<dbReference type="InterPro" id="IPR011991">
    <property type="entry name" value="ArsR-like_HTH"/>
</dbReference>
<dbReference type="PROSITE" id="PS51186">
    <property type="entry name" value="GNAT"/>
    <property type="match status" value="1"/>
</dbReference>
<feature type="domain" description="N-acetyltransferase" evidence="3">
    <location>
        <begin position="165"/>
        <end position="316"/>
    </location>
</feature>
<protein>
    <submittedName>
        <fullName evidence="4">GNAT family N-acetyltransferase</fullName>
    </submittedName>
</protein>
<organism evidence="4 5">
    <name type="scientific">Postechiella marina</name>
    <dbReference type="NCBI Taxonomy" id="943941"/>
    <lineage>
        <taxon>Bacteria</taxon>
        <taxon>Pseudomonadati</taxon>
        <taxon>Bacteroidota</taxon>
        <taxon>Flavobacteriia</taxon>
        <taxon>Flavobacteriales</taxon>
        <taxon>Flavobacteriaceae</taxon>
        <taxon>Postechiella</taxon>
    </lineage>
</organism>
<dbReference type="EMBL" id="BAABCA010000001">
    <property type="protein sequence ID" value="GAA4231818.1"/>
    <property type="molecule type" value="Genomic_DNA"/>
</dbReference>
<name>A0ABP8C250_9FLAO</name>
<evidence type="ECO:0000259" key="2">
    <source>
        <dbReference type="PROSITE" id="PS50995"/>
    </source>
</evidence>
<keyword evidence="5" id="KW-1185">Reference proteome</keyword>
<feature type="domain" description="HTH marR-type" evidence="2">
    <location>
        <begin position="9"/>
        <end position="142"/>
    </location>
</feature>
<dbReference type="InterPro" id="IPR016181">
    <property type="entry name" value="Acyl_CoA_acyltransferase"/>
</dbReference>
<dbReference type="SUPFAM" id="SSF46785">
    <property type="entry name" value="Winged helix' DNA-binding domain"/>
    <property type="match status" value="1"/>
</dbReference>
<dbReference type="Proteomes" id="UP001501496">
    <property type="component" value="Unassembled WGS sequence"/>
</dbReference>
<dbReference type="CDD" id="cd04301">
    <property type="entry name" value="NAT_SF"/>
    <property type="match status" value="1"/>
</dbReference>
<evidence type="ECO:0000313" key="5">
    <source>
        <dbReference type="Proteomes" id="UP001501496"/>
    </source>
</evidence>
<dbReference type="InterPro" id="IPR000182">
    <property type="entry name" value="GNAT_dom"/>
</dbReference>
<evidence type="ECO:0000313" key="4">
    <source>
        <dbReference type="EMBL" id="GAA4231818.1"/>
    </source>
</evidence>
<evidence type="ECO:0000259" key="3">
    <source>
        <dbReference type="PROSITE" id="PS51186"/>
    </source>
</evidence>
<dbReference type="InterPro" id="IPR036390">
    <property type="entry name" value="WH_DNA-bd_sf"/>
</dbReference>
<gene>
    <name evidence="4" type="ORF">GCM10022291_05090</name>
</gene>
<dbReference type="SMART" id="SM00347">
    <property type="entry name" value="HTH_MARR"/>
    <property type="match status" value="1"/>
</dbReference>
<dbReference type="PANTHER" id="PTHR13947:SF37">
    <property type="entry name" value="LD18367P"/>
    <property type="match status" value="1"/>
</dbReference>
<dbReference type="InterPro" id="IPR000835">
    <property type="entry name" value="HTH_MarR-typ"/>
</dbReference>
<dbReference type="RefSeq" id="WP_344786498.1">
    <property type="nucleotide sequence ID" value="NZ_BAABCA010000001.1"/>
</dbReference>
<keyword evidence="1" id="KW-0808">Transferase</keyword>
<proteinExistence type="predicted"/>
<dbReference type="Gene3D" id="3.40.630.30">
    <property type="match status" value="1"/>
</dbReference>
<accession>A0ABP8C250</accession>
<dbReference type="Pfam" id="PF01047">
    <property type="entry name" value="MarR"/>
    <property type="match status" value="1"/>
</dbReference>
<reference evidence="5" key="1">
    <citation type="journal article" date="2019" name="Int. J. Syst. Evol. Microbiol.">
        <title>The Global Catalogue of Microorganisms (GCM) 10K type strain sequencing project: providing services to taxonomists for standard genome sequencing and annotation.</title>
        <authorList>
            <consortium name="The Broad Institute Genomics Platform"/>
            <consortium name="The Broad Institute Genome Sequencing Center for Infectious Disease"/>
            <person name="Wu L."/>
            <person name="Ma J."/>
        </authorList>
    </citation>
    <scope>NUCLEOTIDE SEQUENCE [LARGE SCALE GENOMIC DNA]</scope>
    <source>
        <strain evidence="5">JCM 17630</strain>
    </source>
</reference>
<dbReference type="PRINTS" id="PR00598">
    <property type="entry name" value="HTHMARR"/>
</dbReference>
<dbReference type="PROSITE" id="PS50995">
    <property type="entry name" value="HTH_MARR_2"/>
    <property type="match status" value="1"/>
</dbReference>
<evidence type="ECO:0000256" key="1">
    <source>
        <dbReference type="ARBA" id="ARBA00022679"/>
    </source>
</evidence>
<dbReference type="CDD" id="cd00090">
    <property type="entry name" value="HTH_ARSR"/>
    <property type="match status" value="1"/>
</dbReference>
<dbReference type="Pfam" id="PF00583">
    <property type="entry name" value="Acetyltransf_1"/>
    <property type="match status" value="1"/>
</dbReference>
<dbReference type="InterPro" id="IPR050769">
    <property type="entry name" value="NAT_camello-type"/>
</dbReference>
<dbReference type="Gene3D" id="1.10.10.10">
    <property type="entry name" value="Winged helix-like DNA-binding domain superfamily/Winged helix DNA-binding domain"/>
    <property type="match status" value="1"/>
</dbReference>
<dbReference type="InterPro" id="IPR036388">
    <property type="entry name" value="WH-like_DNA-bd_sf"/>
</dbReference>
<dbReference type="PANTHER" id="PTHR13947">
    <property type="entry name" value="GNAT FAMILY N-ACETYLTRANSFERASE"/>
    <property type="match status" value="1"/>
</dbReference>
<dbReference type="SUPFAM" id="SSF55729">
    <property type="entry name" value="Acyl-CoA N-acyltransferases (Nat)"/>
    <property type="match status" value="1"/>
</dbReference>
<comment type="caution">
    <text evidence="4">The sequence shown here is derived from an EMBL/GenBank/DDBJ whole genome shotgun (WGS) entry which is preliminary data.</text>
</comment>
<sequence>MDKLKEFGVLGLGSRLKRISECLMKETQLIYNYYNIDFAPHLFPVFKMLSLKNGLTNKEIQEALNFSQPAITQTINKLNKKGLIDFEHHKVDKRKKVIVLSKKGHLLVQKLIPIWHHIDITIKAYTINNSCSLLEHLNKLENKLNMNSFSKTVISKIDTTPNNTLKFIGYKPQYAKDFYNLNIEWLKTYFEVEPYDEKVLSKPQEYIIDKGGNIFFALLNNEVVGTVALMPIGNQGMVELTKMGVSPKHRGHKIGQKLMQFCIDFAKNSGLPNLILYSNTKLENAIYIYRKFGFIEQDIEPNSPYKRSNIKMKLDF</sequence>